<dbReference type="Proteomes" id="UP001217089">
    <property type="component" value="Unassembled WGS sequence"/>
</dbReference>
<sequence>MSASNDNRLSYLQISTCALMSGVIGRSFTAPLDVLKVLTQIGVLKSDRGIRYLASKIKIKDGMRGFWRGNFTSCVKLFPHSVIQFTSFNQLKWTFSDDLGRLSAGKSIVAGTLAGINATLFTYPLDLIKTRLIVQPFAKTKSVYNGIGQALITIIRQEGIFGLYRGFSVTLAGSIPYAAATYTMFEFLDLVWMKPRYRLQPIEIMIQGCLASSIALTLTFPFDIVRKKMQTQGNFIQQPGGIDFKNGWDCFKSIIVNHGKRGLWRGILPAILKVAPYNGTLFLSYELCKRFSLYQNGYSDNPFTEPGRVLDQNIDRDELQDISDYDIELDMEILDDNDKDS</sequence>
<dbReference type="InterPro" id="IPR018108">
    <property type="entry name" value="MCP_transmembrane"/>
</dbReference>
<dbReference type="PRINTS" id="PR00926">
    <property type="entry name" value="MITOCARRIER"/>
</dbReference>
<evidence type="ECO:0000256" key="7">
    <source>
        <dbReference type="PROSITE-ProRule" id="PRU00282"/>
    </source>
</evidence>
<comment type="similarity">
    <text evidence="2 8">Belongs to the mitochondrial carrier (TC 2.A.29) family.</text>
</comment>
<dbReference type="Gene3D" id="1.50.40.10">
    <property type="entry name" value="Mitochondrial carrier domain"/>
    <property type="match status" value="1"/>
</dbReference>
<gene>
    <name evidence="10" type="ORF">KUTeg_023973</name>
</gene>
<protein>
    <submittedName>
        <fullName evidence="10">Uncharacterized protein</fullName>
    </submittedName>
</protein>
<dbReference type="PROSITE" id="PS50920">
    <property type="entry name" value="SOLCAR"/>
    <property type="match status" value="3"/>
</dbReference>
<dbReference type="Pfam" id="PF00153">
    <property type="entry name" value="Mito_carr"/>
    <property type="match status" value="3"/>
</dbReference>
<keyword evidence="11" id="KW-1185">Reference proteome</keyword>
<keyword evidence="5" id="KW-0677">Repeat</keyword>
<evidence type="ECO:0000256" key="5">
    <source>
        <dbReference type="ARBA" id="ARBA00022737"/>
    </source>
</evidence>
<feature type="transmembrane region" description="Helical" evidence="9">
    <location>
        <begin position="163"/>
        <end position="184"/>
    </location>
</feature>
<keyword evidence="9" id="KW-1133">Transmembrane helix</keyword>
<evidence type="ECO:0000256" key="3">
    <source>
        <dbReference type="ARBA" id="ARBA00022448"/>
    </source>
</evidence>
<proteinExistence type="inferred from homology"/>
<feature type="repeat" description="Solcar" evidence="7">
    <location>
        <begin position="9"/>
        <end position="94"/>
    </location>
</feature>
<reference evidence="10 11" key="1">
    <citation type="submission" date="2022-12" db="EMBL/GenBank/DDBJ databases">
        <title>Chromosome-level genome of Tegillarca granosa.</title>
        <authorList>
            <person name="Kim J."/>
        </authorList>
    </citation>
    <scope>NUCLEOTIDE SEQUENCE [LARGE SCALE GENOMIC DNA]</scope>
    <source>
        <strain evidence="10">Teg-2019</strain>
        <tissue evidence="10">Adductor muscle</tissue>
    </source>
</reference>
<dbReference type="EMBL" id="JARBDR010000923">
    <property type="protein sequence ID" value="KAJ8297442.1"/>
    <property type="molecule type" value="Genomic_DNA"/>
</dbReference>
<keyword evidence="6 7" id="KW-0472">Membrane</keyword>
<accession>A0ABQ9DWN9</accession>
<evidence type="ECO:0000256" key="9">
    <source>
        <dbReference type="SAM" id="Phobius"/>
    </source>
</evidence>
<name>A0ABQ9DWN9_TEGGR</name>
<comment type="subcellular location">
    <subcellularLocation>
        <location evidence="1">Membrane</location>
        <topology evidence="1">Multi-pass membrane protein</topology>
    </subcellularLocation>
</comment>
<evidence type="ECO:0000256" key="4">
    <source>
        <dbReference type="ARBA" id="ARBA00022692"/>
    </source>
</evidence>
<evidence type="ECO:0000256" key="1">
    <source>
        <dbReference type="ARBA" id="ARBA00004141"/>
    </source>
</evidence>
<evidence type="ECO:0000313" key="11">
    <source>
        <dbReference type="Proteomes" id="UP001217089"/>
    </source>
</evidence>
<evidence type="ECO:0000256" key="6">
    <source>
        <dbReference type="ARBA" id="ARBA00023136"/>
    </source>
</evidence>
<dbReference type="SUPFAM" id="SSF103506">
    <property type="entry name" value="Mitochondrial carrier"/>
    <property type="match status" value="1"/>
</dbReference>
<dbReference type="InterPro" id="IPR023395">
    <property type="entry name" value="MCP_dom_sf"/>
</dbReference>
<feature type="transmembrane region" description="Helical" evidence="9">
    <location>
        <begin position="204"/>
        <end position="225"/>
    </location>
</feature>
<organism evidence="10 11">
    <name type="scientific">Tegillarca granosa</name>
    <name type="common">Malaysian cockle</name>
    <name type="synonym">Anadara granosa</name>
    <dbReference type="NCBI Taxonomy" id="220873"/>
    <lineage>
        <taxon>Eukaryota</taxon>
        <taxon>Metazoa</taxon>
        <taxon>Spiralia</taxon>
        <taxon>Lophotrochozoa</taxon>
        <taxon>Mollusca</taxon>
        <taxon>Bivalvia</taxon>
        <taxon>Autobranchia</taxon>
        <taxon>Pteriomorphia</taxon>
        <taxon>Arcoida</taxon>
        <taxon>Arcoidea</taxon>
        <taxon>Arcidae</taxon>
        <taxon>Tegillarca</taxon>
    </lineage>
</organism>
<keyword evidence="3 8" id="KW-0813">Transport</keyword>
<comment type="caution">
    <text evidence="10">The sequence shown here is derived from an EMBL/GenBank/DDBJ whole genome shotgun (WGS) entry which is preliminary data.</text>
</comment>
<dbReference type="InterPro" id="IPR002067">
    <property type="entry name" value="MCP"/>
</dbReference>
<evidence type="ECO:0000256" key="2">
    <source>
        <dbReference type="ARBA" id="ARBA00006375"/>
    </source>
</evidence>
<evidence type="ECO:0000256" key="8">
    <source>
        <dbReference type="RuleBase" id="RU000488"/>
    </source>
</evidence>
<evidence type="ECO:0000313" key="10">
    <source>
        <dbReference type="EMBL" id="KAJ8297442.1"/>
    </source>
</evidence>
<feature type="repeat" description="Solcar" evidence="7">
    <location>
        <begin position="199"/>
        <end position="291"/>
    </location>
</feature>
<feature type="repeat" description="Solcar" evidence="7">
    <location>
        <begin position="102"/>
        <end position="191"/>
    </location>
</feature>
<dbReference type="PANTHER" id="PTHR24089">
    <property type="entry name" value="SOLUTE CARRIER FAMILY 25"/>
    <property type="match status" value="1"/>
</dbReference>
<keyword evidence="4 7" id="KW-0812">Transmembrane</keyword>